<dbReference type="OrthoDB" id="6197833at2"/>
<gene>
    <name evidence="1" type="ORF">GZ78_11635</name>
</gene>
<dbReference type="EMBL" id="JOKH01000002">
    <property type="protein sequence ID" value="KEQ18188.1"/>
    <property type="molecule type" value="Genomic_DNA"/>
</dbReference>
<name>A0A081NIB5_9GAMM</name>
<dbReference type="Gene3D" id="2.40.160.20">
    <property type="match status" value="1"/>
</dbReference>
<accession>A0A081NIB5</accession>
<comment type="caution">
    <text evidence="1">The sequence shown here is derived from an EMBL/GenBank/DDBJ whole genome shotgun (WGS) entry which is preliminary data.</text>
</comment>
<organism evidence="1 2">
    <name type="scientific">Endozoicomonas numazuensis</name>
    <dbReference type="NCBI Taxonomy" id="1137799"/>
    <lineage>
        <taxon>Bacteria</taxon>
        <taxon>Pseudomonadati</taxon>
        <taxon>Pseudomonadota</taxon>
        <taxon>Gammaproteobacteria</taxon>
        <taxon>Oceanospirillales</taxon>
        <taxon>Endozoicomonadaceae</taxon>
        <taxon>Endozoicomonas</taxon>
    </lineage>
</organism>
<evidence type="ECO:0000313" key="2">
    <source>
        <dbReference type="Proteomes" id="UP000028073"/>
    </source>
</evidence>
<keyword evidence="2" id="KW-1185">Reference proteome</keyword>
<sequence length="237" mass="27066">MSKYKTLINPLSGFFKLFINSFLQVLLILLIVCGLKAQAAESSEMDYGLRAHQGQSKWLEPAGVMLAADTDQQGGQVEEESPKEVEVIQTLEIDLAYDSFEQESGWVDQIWGRPSRDHIYLGMWTLHLDPGDDQENNNELVGFSYKGYYGGTFINTHRDRVWSAGWQRTLFQQKYGEFDVGAGYRAGLMYGYKKYLTLYDTRFFPLAQAVLDIDYKGFGVELSWAGVVLTAGFYYRF</sequence>
<proteinExistence type="predicted"/>
<dbReference type="AlphaFoldDB" id="A0A081NIB5"/>
<dbReference type="eggNOG" id="ENOG502ZWZ5">
    <property type="taxonomic scope" value="Bacteria"/>
</dbReference>
<protein>
    <submittedName>
        <fullName evidence="1">Uncharacterized protein</fullName>
    </submittedName>
</protein>
<evidence type="ECO:0000313" key="1">
    <source>
        <dbReference type="EMBL" id="KEQ18188.1"/>
    </source>
</evidence>
<dbReference type="Proteomes" id="UP000028073">
    <property type="component" value="Unassembled WGS sequence"/>
</dbReference>
<dbReference type="RefSeq" id="WP_034835306.1">
    <property type="nucleotide sequence ID" value="NZ_JOKH01000002.1"/>
</dbReference>
<reference evidence="1 2" key="1">
    <citation type="submission" date="2014-06" db="EMBL/GenBank/DDBJ databases">
        <title>Whole Genome Sequences of Three Symbiotic Endozoicomonas Bacteria.</title>
        <authorList>
            <person name="Neave M.J."/>
            <person name="Apprill A."/>
            <person name="Voolstra C.R."/>
        </authorList>
    </citation>
    <scope>NUCLEOTIDE SEQUENCE [LARGE SCALE GENOMIC DNA]</scope>
    <source>
        <strain evidence="1 2">DSM 25634</strain>
    </source>
</reference>